<gene>
    <name evidence="2" type="ORF">DS957_025985</name>
</gene>
<reference evidence="2 3" key="1">
    <citation type="submission" date="2018-08" db="EMBL/GenBank/DDBJ databases">
        <title>Vibrio harveyi strains pathogenic to white snook Centropomus viridis Lockington (1877) and potential probiotic bacteria.</title>
        <authorList>
            <person name="Soto-Rodriguez S."/>
            <person name="Gomez-Gil B."/>
            <person name="Lozano-Olvera R."/>
        </authorList>
    </citation>
    <scope>NUCLEOTIDE SEQUENCE [LARGE SCALE GENOMIC DNA]</scope>
    <source>
        <strain evidence="2 3">CAIM 1508</strain>
    </source>
</reference>
<accession>A0A8B3DEE1</accession>
<dbReference type="GeneID" id="83585633"/>
<protein>
    <submittedName>
        <fullName evidence="2">Molecular chaperone</fullName>
    </submittedName>
</protein>
<dbReference type="InterPro" id="IPR050643">
    <property type="entry name" value="Periplasmic_pilus_chap"/>
</dbReference>
<dbReference type="Gene3D" id="2.60.40.10">
    <property type="entry name" value="Immunoglobulins"/>
    <property type="match status" value="1"/>
</dbReference>
<name>A0A8B3DEE1_VIBHA</name>
<dbReference type="Proteomes" id="UP000253437">
    <property type="component" value="Unassembled WGS sequence"/>
</dbReference>
<organism evidence="2 3">
    <name type="scientific">Vibrio harveyi</name>
    <name type="common">Beneckea harveyi</name>
    <dbReference type="NCBI Taxonomy" id="669"/>
    <lineage>
        <taxon>Bacteria</taxon>
        <taxon>Pseudomonadati</taxon>
        <taxon>Pseudomonadota</taxon>
        <taxon>Gammaproteobacteria</taxon>
        <taxon>Vibrionales</taxon>
        <taxon>Vibrionaceae</taxon>
        <taxon>Vibrio</taxon>
    </lineage>
</organism>
<dbReference type="PANTHER" id="PTHR30251:SF4">
    <property type="entry name" value="SLR1668 PROTEIN"/>
    <property type="match status" value="1"/>
</dbReference>
<dbReference type="Pfam" id="PF00345">
    <property type="entry name" value="PapD_N"/>
    <property type="match status" value="1"/>
</dbReference>
<dbReference type="InterPro" id="IPR008962">
    <property type="entry name" value="PapD-like_sf"/>
</dbReference>
<dbReference type="GO" id="GO:0071555">
    <property type="term" value="P:cell wall organization"/>
    <property type="evidence" value="ECO:0007669"/>
    <property type="project" value="InterPro"/>
</dbReference>
<feature type="domain" description="Pili assembly chaperone N-terminal" evidence="1">
    <location>
        <begin position="35"/>
        <end position="143"/>
    </location>
</feature>
<dbReference type="InterPro" id="IPR013783">
    <property type="entry name" value="Ig-like_fold"/>
</dbReference>
<dbReference type="PANTHER" id="PTHR30251">
    <property type="entry name" value="PILUS ASSEMBLY CHAPERONE"/>
    <property type="match status" value="1"/>
</dbReference>
<sequence length="220" mass="24917">MKTLRILFLILIYMPAQVLAFELFPMVQFLSDSGKETTVFFKVTNTSLAPLPIEVTGVKRLVEFNNEESLLETDDLMIFPPQVLIQPGKSQTIKVQYIGAPKGVAESYRLIVSQLPLKADEVEKDAIQMLFRIGALVFVSPQDAQDQYSSEITVSNDNKPNLKISNTGSSVIELNKHTYSVDWQGQTKRWDWEQLEPVLPMQYLVPNQKVQVNVESLLVN</sequence>
<comment type="caution">
    <text evidence="2">The sequence shown here is derived from an EMBL/GenBank/DDBJ whole genome shotgun (WGS) entry which is preliminary data.</text>
</comment>
<dbReference type="EMBL" id="QOUW02000192">
    <property type="protein sequence ID" value="RIW01769.1"/>
    <property type="molecule type" value="Genomic_DNA"/>
</dbReference>
<dbReference type="RefSeq" id="WP_020480898.1">
    <property type="nucleotide sequence ID" value="NZ_AP031615.1"/>
</dbReference>
<proteinExistence type="predicted"/>
<evidence type="ECO:0000259" key="1">
    <source>
        <dbReference type="Pfam" id="PF00345"/>
    </source>
</evidence>
<dbReference type="SUPFAM" id="SSF49354">
    <property type="entry name" value="PapD-like"/>
    <property type="match status" value="1"/>
</dbReference>
<dbReference type="AlphaFoldDB" id="A0A8B3DEE1"/>
<evidence type="ECO:0000313" key="3">
    <source>
        <dbReference type="Proteomes" id="UP000253437"/>
    </source>
</evidence>
<evidence type="ECO:0000313" key="2">
    <source>
        <dbReference type="EMBL" id="RIW01769.1"/>
    </source>
</evidence>
<dbReference type="GO" id="GO:0030288">
    <property type="term" value="C:outer membrane-bounded periplasmic space"/>
    <property type="evidence" value="ECO:0007669"/>
    <property type="project" value="InterPro"/>
</dbReference>
<dbReference type="InterPro" id="IPR016147">
    <property type="entry name" value="Pili_assmbl_chaperone_N"/>
</dbReference>